<dbReference type="EMBL" id="JAJADQ010000018">
    <property type="protein sequence ID" value="MCB2380461.1"/>
    <property type="molecule type" value="Genomic_DNA"/>
</dbReference>
<reference evidence="1" key="1">
    <citation type="submission" date="2021-10" db="EMBL/GenBank/DDBJ databases">
        <authorList>
            <person name="Dean J.D."/>
            <person name="Kim M.K."/>
            <person name="Newey C.N."/>
            <person name="Stoker T.S."/>
            <person name="Thompson D.W."/>
            <person name="Grose J.H."/>
        </authorList>
    </citation>
    <scope>NUCLEOTIDE SEQUENCE</scope>
    <source>
        <strain evidence="1">BT635</strain>
    </source>
</reference>
<comment type="caution">
    <text evidence="1">The sequence shown here is derived from an EMBL/GenBank/DDBJ whole genome shotgun (WGS) entry which is preliminary data.</text>
</comment>
<dbReference type="Proteomes" id="UP001165297">
    <property type="component" value="Unassembled WGS sequence"/>
</dbReference>
<name>A0ABS8AJL3_9BACT</name>
<evidence type="ECO:0000313" key="2">
    <source>
        <dbReference type="Proteomes" id="UP001165297"/>
    </source>
</evidence>
<sequence length="149" mass="17856">MSDDPEGRTIAVRDSVLEVFMYLWLESLENETLTAEQQEVYAHYKREMTQGNYSFIDLWLGEIHVSPSLTEWYLGTLITLKDRLSKWVPTIDHHFLNGLKLWRREYSRPFPVILMYFLINDLQWLFYQEGMRPSENFKWFEEGKSGPPL</sequence>
<proteinExistence type="predicted"/>
<keyword evidence="2" id="KW-1185">Reference proteome</keyword>
<dbReference type="RefSeq" id="WP_226190470.1">
    <property type="nucleotide sequence ID" value="NZ_JAJADQ010000018.1"/>
</dbReference>
<organism evidence="1 2">
    <name type="scientific">Hymenobacter nitidus</name>
    <dbReference type="NCBI Taxonomy" id="2880929"/>
    <lineage>
        <taxon>Bacteria</taxon>
        <taxon>Pseudomonadati</taxon>
        <taxon>Bacteroidota</taxon>
        <taxon>Cytophagia</taxon>
        <taxon>Cytophagales</taxon>
        <taxon>Hymenobacteraceae</taxon>
        <taxon>Hymenobacter</taxon>
    </lineage>
</organism>
<evidence type="ECO:0000313" key="1">
    <source>
        <dbReference type="EMBL" id="MCB2380461.1"/>
    </source>
</evidence>
<gene>
    <name evidence="1" type="ORF">LGH70_22905</name>
</gene>
<protein>
    <submittedName>
        <fullName evidence="1">Uncharacterized protein</fullName>
    </submittedName>
</protein>
<accession>A0ABS8AJL3</accession>